<proteinExistence type="predicted"/>
<organism evidence="2 3">
    <name type="scientific">Angiostrongylus cantonensis</name>
    <name type="common">Rat lungworm</name>
    <dbReference type="NCBI Taxonomy" id="6313"/>
    <lineage>
        <taxon>Eukaryota</taxon>
        <taxon>Metazoa</taxon>
        <taxon>Ecdysozoa</taxon>
        <taxon>Nematoda</taxon>
        <taxon>Chromadorea</taxon>
        <taxon>Rhabditida</taxon>
        <taxon>Rhabditina</taxon>
        <taxon>Rhabditomorpha</taxon>
        <taxon>Strongyloidea</taxon>
        <taxon>Metastrongylidae</taxon>
        <taxon>Angiostrongylus</taxon>
    </lineage>
</organism>
<reference evidence="2" key="1">
    <citation type="submission" date="2012-09" db="EMBL/GenBank/DDBJ databases">
        <authorList>
            <person name="Martin A.A."/>
        </authorList>
    </citation>
    <scope>NUCLEOTIDE SEQUENCE</scope>
</reference>
<dbReference type="WBParaSite" id="ACAC_0000752201-mRNA-1">
    <property type="protein sequence ID" value="ACAC_0000752201-mRNA-1"/>
    <property type="gene ID" value="ACAC_0000752201"/>
</dbReference>
<protein>
    <submittedName>
        <fullName evidence="3">Uncharacterized protein</fullName>
    </submittedName>
</protein>
<keyword evidence="2" id="KW-1185">Reference proteome</keyword>
<evidence type="ECO:0000256" key="1">
    <source>
        <dbReference type="SAM" id="MobiDB-lite"/>
    </source>
</evidence>
<evidence type="ECO:0000313" key="2">
    <source>
        <dbReference type="Proteomes" id="UP000035642"/>
    </source>
</evidence>
<feature type="region of interest" description="Disordered" evidence="1">
    <location>
        <begin position="37"/>
        <end position="81"/>
    </location>
</feature>
<dbReference type="AlphaFoldDB" id="A0A0K0DAZ1"/>
<accession>A0A0K0DAZ1</accession>
<name>A0A0K0DAZ1_ANGCA</name>
<dbReference type="Proteomes" id="UP000035642">
    <property type="component" value="Unassembled WGS sequence"/>
</dbReference>
<evidence type="ECO:0000313" key="3">
    <source>
        <dbReference type="WBParaSite" id="ACAC_0000752201-mRNA-1"/>
    </source>
</evidence>
<reference evidence="3" key="2">
    <citation type="submission" date="2017-02" db="UniProtKB">
        <authorList>
            <consortium name="WormBaseParasite"/>
        </authorList>
    </citation>
    <scope>IDENTIFICATION</scope>
</reference>
<sequence>MPSWDRIGCGSVAQRAGANLSHLDSFVTRANLARARRKALESVGRPTTNTHFRDGDTDNDTESMLANKRAPPPNGDYRTQTGALRDSHALSAVVFQGISSIAPTTTDLSTQPGVANTYLSCTAYT</sequence>